<dbReference type="InterPro" id="IPR051164">
    <property type="entry name" value="NmrA-like_oxidored"/>
</dbReference>
<evidence type="ECO:0000313" key="4">
    <source>
        <dbReference type="EMBL" id="KAF7316094.1"/>
    </source>
</evidence>
<dbReference type="InterPro" id="IPR036291">
    <property type="entry name" value="NAD(P)-bd_dom_sf"/>
</dbReference>
<evidence type="ECO:0000259" key="3">
    <source>
        <dbReference type="Pfam" id="PF05368"/>
    </source>
</evidence>
<dbReference type="RefSeq" id="XP_037226117.1">
    <property type="nucleotide sequence ID" value="XM_037358207.1"/>
</dbReference>
<proteinExistence type="inferred from homology"/>
<dbReference type="PANTHER" id="PTHR42748:SF7">
    <property type="entry name" value="NMRA LIKE REDOX SENSOR 1-RELATED"/>
    <property type="match status" value="1"/>
</dbReference>
<dbReference type="GO" id="GO:0005634">
    <property type="term" value="C:nucleus"/>
    <property type="evidence" value="ECO:0007669"/>
    <property type="project" value="TreeGrafter"/>
</dbReference>
<comment type="caution">
    <text evidence="4">The sequence shown here is derived from an EMBL/GenBank/DDBJ whole genome shotgun (WGS) entry which is preliminary data.</text>
</comment>
<keyword evidence="5" id="KW-1185">Reference proteome</keyword>
<comment type="similarity">
    <text evidence="1">Belongs to the NmrA-type oxidoreductase family.</text>
</comment>
<dbReference type="PANTHER" id="PTHR42748">
    <property type="entry name" value="NITROGEN METABOLITE REPRESSION PROTEIN NMRA FAMILY MEMBER"/>
    <property type="match status" value="1"/>
</dbReference>
<dbReference type="GeneID" id="59340723"/>
<accession>A0A8H6WEV1</accession>
<reference evidence="4" key="1">
    <citation type="submission" date="2020-05" db="EMBL/GenBank/DDBJ databases">
        <title>Mycena genomes resolve the evolution of fungal bioluminescence.</title>
        <authorList>
            <person name="Tsai I.J."/>
        </authorList>
    </citation>
    <scope>NUCLEOTIDE SEQUENCE</scope>
    <source>
        <strain evidence="4">171206Taipei</strain>
    </source>
</reference>
<dbReference type="Gene3D" id="3.90.25.10">
    <property type="entry name" value="UDP-galactose 4-epimerase, domain 1"/>
    <property type="match status" value="1"/>
</dbReference>
<dbReference type="SUPFAM" id="SSF51735">
    <property type="entry name" value="NAD(P)-binding Rossmann-fold domains"/>
    <property type="match status" value="1"/>
</dbReference>
<dbReference type="EMBL" id="JACAZF010000001">
    <property type="protein sequence ID" value="KAF7316094.1"/>
    <property type="molecule type" value="Genomic_DNA"/>
</dbReference>
<gene>
    <name evidence="4" type="ORF">MIND_00127500</name>
</gene>
<evidence type="ECO:0000313" key="5">
    <source>
        <dbReference type="Proteomes" id="UP000636479"/>
    </source>
</evidence>
<dbReference type="OrthoDB" id="9997102at2759"/>
<protein>
    <submittedName>
        <fullName evidence="4">NmrA domain-containing protein</fullName>
    </submittedName>
</protein>
<dbReference type="AlphaFoldDB" id="A0A8H6WEV1"/>
<name>A0A8H6WEV1_9AGAR</name>
<dbReference type="Pfam" id="PF05368">
    <property type="entry name" value="NmrA"/>
    <property type="match status" value="1"/>
</dbReference>
<dbReference type="Proteomes" id="UP000636479">
    <property type="component" value="Unassembled WGS sequence"/>
</dbReference>
<evidence type="ECO:0000256" key="1">
    <source>
        <dbReference type="ARBA" id="ARBA00006328"/>
    </source>
</evidence>
<keyword evidence="2" id="KW-0521">NADP</keyword>
<dbReference type="InterPro" id="IPR008030">
    <property type="entry name" value="NmrA-like"/>
</dbReference>
<feature type="domain" description="NmrA-like" evidence="3">
    <location>
        <begin position="1"/>
        <end position="277"/>
    </location>
</feature>
<sequence length="334" mass="36692">MTKTILVAGATGHQGRALIRALVGLDGPPEFRIFALTRTVSSSAAQRLSTAYGDRVKVVEGDLDAPTTIRKVFEDAKQEDGIWGVFCVLAFPGLGANADAEERQGKLLADLAFEFGVSSFILSTSERGGEYFDDDMKTLDRVAKVRIERHVKELGTKGLPWTLLRPGFFMENYDGWLGAITVGVLKAGLKPGTTNRIVAVDDIGRVAAAVFCNPSHYQAKILTISDQVLTMSEQEAQYKRATGRAMPTIPVILASAIIWMNVHTQELLADLERMHNARENGLCPEVIAQAQAAREACPEMHSLEAWAAERKDGLVEQEQNWNQVSLWQLLRGKL</sequence>
<organism evidence="4 5">
    <name type="scientific">Mycena indigotica</name>
    <dbReference type="NCBI Taxonomy" id="2126181"/>
    <lineage>
        <taxon>Eukaryota</taxon>
        <taxon>Fungi</taxon>
        <taxon>Dikarya</taxon>
        <taxon>Basidiomycota</taxon>
        <taxon>Agaricomycotina</taxon>
        <taxon>Agaricomycetes</taxon>
        <taxon>Agaricomycetidae</taxon>
        <taxon>Agaricales</taxon>
        <taxon>Marasmiineae</taxon>
        <taxon>Mycenaceae</taxon>
        <taxon>Mycena</taxon>
    </lineage>
</organism>
<dbReference type="Gene3D" id="3.40.50.720">
    <property type="entry name" value="NAD(P)-binding Rossmann-like Domain"/>
    <property type="match status" value="1"/>
</dbReference>
<evidence type="ECO:0000256" key="2">
    <source>
        <dbReference type="ARBA" id="ARBA00022857"/>
    </source>
</evidence>